<organism evidence="1 2">
    <name type="scientific">Pluteus cervinus</name>
    <dbReference type="NCBI Taxonomy" id="181527"/>
    <lineage>
        <taxon>Eukaryota</taxon>
        <taxon>Fungi</taxon>
        <taxon>Dikarya</taxon>
        <taxon>Basidiomycota</taxon>
        <taxon>Agaricomycotina</taxon>
        <taxon>Agaricomycetes</taxon>
        <taxon>Agaricomycetidae</taxon>
        <taxon>Agaricales</taxon>
        <taxon>Pluteineae</taxon>
        <taxon>Pluteaceae</taxon>
        <taxon>Pluteus</taxon>
    </lineage>
</organism>
<keyword evidence="2" id="KW-1185">Reference proteome</keyword>
<evidence type="ECO:0000313" key="1">
    <source>
        <dbReference type="EMBL" id="TFK59697.1"/>
    </source>
</evidence>
<reference evidence="1 2" key="1">
    <citation type="journal article" date="2019" name="Nat. Ecol. Evol.">
        <title>Megaphylogeny resolves global patterns of mushroom evolution.</title>
        <authorList>
            <person name="Varga T."/>
            <person name="Krizsan K."/>
            <person name="Foldi C."/>
            <person name="Dima B."/>
            <person name="Sanchez-Garcia M."/>
            <person name="Sanchez-Ramirez S."/>
            <person name="Szollosi G.J."/>
            <person name="Szarkandi J.G."/>
            <person name="Papp V."/>
            <person name="Albert L."/>
            <person name="Andreopoulos W."/>
            <person name="Angelini C."/>
            <person name="Antonin V."/>
            <person name="Barry K.W."/>
            <person name="Bougher N.L."/>
            <person name="Buchanan P."/>
            <person name="Buyck B."/>
            <person name="Bense V."/>
            <person name="Catcheside P."/>
            <person name="Chovatia M."/>
            <person name="Cooper J."/>
            <person name="Damon W."/>
            <person name="Desjardin D."/>
            <person name="Finy P."/>
            <person name="Geml J."/>
            <person name="Haridas S."/>
            <person name="Hughes K."/>
            <person name="Justo A."/>
            <person name="Karasinski D."/>
            <person name="Kautmanova I."/>
            <person name="Kiss B."/>
            <person name="Kocsube S."/>
            <person name="Kotiranta H."/>
            <person name="LaButti K.M."/>
            <person name="Lechner B.E."/>
            <person name="Liimatainen K."/>
            <person name="Lipzen A."/>
            <person name="Lukacs Z."/>
            <person name="Mihaltcheva S."/>
            <person name="Morgado L.N."/>
            <person name="Niskanen T."/>
            <person name="Noordeloos M.E."/>
            <person name="Ohm R.A."/>
            <person name="Ortiz-Santana B."/>
            <person name="Ovrebo C."/>
            <person name="Racz N."/>
            <person name="Riley R."/>
            <person name="Savchenko A."/>
            <person name="Shiryaev A."/>
            <person name="Soop K."/>
            <person name="Spirin V."/>
            <person name="Szebenyi C."/>
            <person name="Tomsovsky M."/>
            <person name="Tulloss R.E."/>
            <person name="Uehling J."/>
            <person name="Grigoriev I.V."/>
            <person name="Vagvolgyi C."/>
            <person name="Papp T."/>
            <person name="Martin F.M."/>
            <person name="Miettinen O."/>
            <person name="Hibbett D.S."/>
            <person name="Nagy L.G."/>
        </authorList>
    </citation>
    <scope>NUCLEOTIDE SEQUENCE [LARGE SCALE GENOMIC DNA]</scope>
    <source>
        <strain evidence="1 2">NL-1719</strain>
    </source>
</reference>
<proteinExistence type="predicted"/>
<gene>
    <name evidence="1" type="ORF">BDN72DRAFT_780386</name>
</gene>
<sequence length="215" mass="24440">MASNNFSSSQYSLFKDTLASHLLSRVEVTDPTELDDFTSYLSQESWSILPTSVQTATYETRNEVPDVDKLSLDATPTEFIDTLVSYDLVPDSDDALKFLRKVVAKYVGEACAAPPPWSSTRTAECEICEREVPLTYHHLIPRSTHTKVLKKGWHPESQINSVAWLCRPCHSYVHHVTNNEDLAINFYTVELLLGREDIQKWKGYAAKQRFGVRRG</sequence>
<dbReference type="EMBL" id="ML208914">
    <property type="protein sequence ID" value="TFK59697.1"/>
    <property type="molecule type" value="Genomic_DNA"/>
</dbReference>
<dbReference type="Proteomes" id="UP000308600">
    <property type="component" value="Unassembled WGS sequence"/>
</dbReference>
<name>A0ACD3A288_9AGAR</name>
<evidence type="ECO:0000313" key="2">
    <source>
        <dbReference type="Proteomes" id="UP000308600"/>
    </source>
</evidence>
<accession>A0ACD3A288</accession>
<protein>
    <submittedName>
        <fullName evidence="1">Uncharacterized protein</fullName>
    </submittedName>
</protein>